<dbReference type="AlphaFoldDB" id="A0A932HX41"/>
<dbReference type="Gene3D" id="3.90.550.10">
    <property type="entry name" value="Spore Coat Polysaccharide Biosynthesis Protein SpsA, Chain A"/>
    <property type="match status" value="1"/>
</dbReference>
<comment type="caution">
    <text evidence="2">The sequence shown here is derived from an EMBL/GenBank/DDBJ whole genome shotgun (WGS) entry which is preliminary data.</text>
</comment>
<dbReference type="Pfam" id="PF00535">
    <property type="entry name" value="Glycos_transf_2"/>
    <property type="match status" value="1"/>
</dbReference>
<dbReference type="GO" id="GO:0006487">
    <property type="term" value="P:protein N-linked glycosylation"/>
    <property type="evidence" value="ECO:0007669"/>
    <property type="project" value="TreeGrafter"/>
</dbReference>
<protein>
    <submittedName>
        <fullName evidence="2">Glycosyltransferase</fullName>
    </submittedName>
</protein>
<organism evidence="2 3">
    <name type="scientific">Tectimicrobiota bacterium</name>
    <dbReference type="NCBI Taxonomy" id="2528274"/>
    <lineage>
        <taxon>Bacteria</taxon>
        <taxon>Pseudomonadati</taxon>
        <taxon>Nitrospinota/Tectimicrobiota group</taxon>
        <taxon>Candidatus Tectimicrobiota</taxon>
    </lineage>
</organism>
<dbReference type="InterPro" id="IPR029044">
    <property type="entry name" value="Nucleotide-diphossugar_trans"/>
</dbReference>
<dbReference type="Proteomes" id="UP000782312">
    <property type="component" value="Unassembled WGS sequence"/>
</dbReference>
<dbReference type="InterPro" id="IPR001173">
    <property type="entry name" value="Glyco_trans_2-like"/>
</dbReference>
<dbReference type="EMBL" id="JACPUR010000016">
    <property type="protein sequence ID" value="MBI3127186.1"/>
    <property type="molecule type" value="Genomic_DNA"/>
</dbReference>
<accession>A0A932HX41</accession>
<dbReference type="SUPFAM" id="SSF53448">
    <property type="entry name" value="Nucleotide-diphospho-sugar transferases"/>
    <property type="match status" value="1"/>
</dbReference>
<gene>
    <name evidence="2" type="ORF">HYZ11_06250</name>
</gene>
<proteinExistence type="predicted"/>
<feature type="domain" description="Glycosyltransferase 2-like" evidence="1">
    <location>
        <begin position="15"/>
        <end position="184"/>
    </location>
</feature>
<sequence length="263" mass="29720">MRSPSGSLPSSPRLSVILPVYRSVGFIRRSLEDLLSWLSRSGHPFELIVVDDCSDDGTVAAIQQVEGQRGGIIRLLRNDRNMGKGASVRKGMLAAEGLYRITMDADLPYGLDTVGQMLRLLESGADAVIVSRVHPESRYLISPRMFSKLVTRHWLSRLGNRIIRLVVPGVLDTQAGLKGFSKEAALHIFSRQRLNRFSYDPEVLRIAQVAGFRIVEIPVVFHYESELTTVEFAADSFRMIRDLVRIKIWEREGTWKRDRPESS</sequence>
<dbReference type="PANTHER" id="PTHR10859:SF91">
    <property type="entry name" value="DOLICHYL-PHOSPHATE BETA-GLUCOSYLTRANSFERASE"/>
    <property type="match status" value="1"/>
</dbReference>
<reference evidence="2" key="1">
    <citation type="submission" date="2020-07" db="EMBL/GenBank/DDBJ databases">
        <title>Huge and variable diversity of episymbiotic CPR bacteria and DPANN archaea in groundwater ecosystems.</title>
        <authorList>
            <person name="He C.Y."/>
            <person name="Keren R."/>
            <person name="Whittaker M."/>
            <person name="Farag I.F."/>
            <person name="Doudna J."/>
            <person name="Cate J.H.D."/>
            <person name="Banfield J.F."/>
        </authorList>
    </citation>
    <scope>NUCLEOTIDE SEQUENCE</scope>
    <source>
        <strain evidence="2">NC_groundwater_763_Ag_S-0.2um_68_21</strain>
    </source>
</reference>
<name>A0A932HX41_UNCTE</name>
<dbReference type="PANTHER" id="PTHR10859">
    <property type="entry name" value="GLYCOSYL TRANSFERASE"/>
    <property type="match status" value="1"/>
</dbReference>
<evidence type="ECO:0000259" key="1">
    <source>
        <dbReference type="Pfam" id="PF00535"/>
    </source>
</evidence>
<evidence type="ECO:0000313" key="3">
    <source>
        <dbReference type="Proteomes" id="UP000782312"/>
    </source>
</evidence>
<evidence type="ECO:0000313" key="2">
    <source>
        <dbReference type="EMBL" id="MBI3127186.1"/>
    </source>
</evidence>